<evidence type="ECO:0000256" key="2">
    <source>
        <dbReference type="ARBA" id="ARBA00022840"/>
    </source>
</evidence>
<keyword evidence="6" id="KW-0808">Transferase</keyword>
<feature type="compositionally biased region" description="Low complexity" evidence="4">
    <location>
        <begin position="570"/>
        <end position="587"/>
    </location>
</feature>
<feature type="binding site" evidence="3">
    <location>
        <position position="134"/>
    </location>
    <ligand>
        <name>ATP</name>
        <dbReference type="ChEBI" id="CHEBI:30616"/>
    </ligand>
</feature>
<keyword evidence="1 3" id="KW-0547">Nucleotide-binding</keyword>
<dbReference type="PROSITE" id="PS00107">
    <property type="entry name" value="PROTEIN_KINASE_ATP"/>
    <property type="match status" value="1"/>
</dbReference>
<keyword evidence="2 3" id="KW-0067">ATP-binding</keyword>
<protein>
    <submittedName>
        <fullName evidence="6">Protein kinase-like domain</fullName>
    </submittedName>
</protein>
<evidence type="ECO:0000313" key="7">
    <source>
        <dbReference type="Proteomes" id="UP000054937"/>
    </source>
</evidence>
<feature type="region of interest" description="Disordered" evidence="4">
    <location>
        <begin position="445"/>
        <end position="478"/>
    </location>
</feature>
<organism evidence="6 7">
    <name type="scientific">Pseudocohnilembus persalinus</name>
    <name type="common">Ciliate</name>
    <dbReference type="NCBI Taxonomy" id="266149"/>
    <lineage>
        <taxon>Eukaryota</taxon>
        <taxon>Sar</taxon>
        <taxon>Alveolata</taxon>
        <taxon>Ciliophora</taxon>
        <taxon>Intramacronucleata</taxon>
        <taxon>Oligohymenophorea</taxon>
        <taxon>Scuticociliatia</taxon>
        <taxon>Philasterida</taxon>
        <taxon>Pseudocohnilembidae</taxon>
        <taxon>Pseudocohnilembus</taxon>
    </lineage>
</organism>
<gene>
    <name evidence="6" type="ORF">PPERSA_10239</name>
</gene>
<dbReference type="AlphaFoldDB" id="A0A0V0QLQ0"/>
<evidence type="ECO:0000256" key="4">
    <source>
        <dbReference type="SAM" id="MobiDB-lite"/>
    </source>
</evidence>
<dbReference type="Proteomes" id="UP000054937">
    <property type="component" value="Unassembled WGS sequence"/>
</dbReference>
<dbReference type="GO" id="GO:0005524">
    <property type="term" value="F:ATP binding"/>
    <property type="evidence" value="ECO:0007669"/>
    <property type="project" value="UniProtKB-UniRule"/>
</dbReference>
<dbReference type="PROSITE" id="PS00108">
    <property type="entry name" value="PROTEIN_KINASE_ST"/>
    <property type="match status" value="1"/>
</dbReference>
<proteinExistence type="predicted"/>
<accession>A0A0V0QLQ0</accession>
<evidence type="ECO:0000256" key="3">
    <source>
        <dbReference type="PROSITE-ProRule" id="PRU10141"/>
    </source>
</evidence>
<sequence>MTTKQKVDLLYWPIYGRSSSEDPRPYLYYKEKPTDKVFKGYIKLGPHIRAEKNEYKGENENIYFIELIKNQQVSRKLYSKDNVVINDWFFFIRKFCVLSNFSLYYQWQEKLGSGSFSTVYKVQRKDTNGYFAAKVYYKTKLYDSHHIEKFIAMMKNEYAVLKKMEHPNIVKVHELFQEKELIIYVMDYVQHGEIYQELKKIKNFQEKDSAFIIKQLADALHVLHIENIVHRDLKLENIIVKNPENYEIKLIDFGFSEKINRQKLVSRAGTPGFLPPELFKLAPYTEKGDIFSIGVILYCLLVGTTPFKGETYKNVLENNKACKVNFQHEKLKHVSIECIECMKKLLTPNPEERYTAQEIIDCDWIQKFFPDNLEVDSELSNSEEEENYEILDKYNNGKSSIFLKSNHGSMYNSEFTEGDSFNGSQFNHLNSEAVKTLYRKSMKSISAHSKSQKNSKFSKNGKSDGQFTDYDQQFSSDEDDDIIENDEMTNLGTYFSAEKNTGKNKLKFIKNVTHKNSSQNSYISQNANSLTNENLNKIRQQTQNKFQNNNHMYQKSGENLQNNGQIIQDDQSNQNSQKQSEQFQKQNTNNFCSQNTVEIANDEHINKMMGKQLNNLKNFKAKFIPYIQQNSQAKQ</sequence>
<dbReference type="InterPro" id="IPR008271">
    <property type="entry name" value="Ser/Thr_kinase_AS"/>
</dbReference>
<dbReference type="OrthoDB" id="286927at2759"/>
<feature type="region of interest" description="Disordered" evidence="4">
    <location>
        <begin position="570"/>
        <end position="589"/>
    </location>
</feature>
<reference evidence="6 7" key="1">
    <citation type="journal article" date="2015" name="Sci. Rep.">
        <title>Genome of the facultative scuticociliatosis pathogen Pseudocohnilembus persalinus provides insight into its virulence through horizontal gene transfer.</title>
        <authorList>
            <person name="Xiong J."/>
            <person name="Wang G."/>
            <person name="Cheng J."/>
            <person name="Tian M."/>
            <person name="Pan X."/>
            <person name="Warren A."/>
            <person name="Jiang C."/>
            <person name="Yuan D."/>
            <person name="Miao W."/>
        </authorList>
    </citation>
    <scope>NUCLEOTIDE SEQUENCE [LARGE SCALE GENOMIC DNA]</scope>
    <source>
        <strain evidence="6">36N120E</strain>
    </source>
</reference>
<evidence type="ECO:0000256" key="1">
    <source>
        <dbReference type="ARBA" id="ARBA00022741"/>
    </source>
</evidence>
<dbReference type="PROSITE" id="PS50011">
    <property type="entry name" value="PROTEIN_KINASE_DOM"/>
    <property type="match status" value="1"/>
</dbReference>
<evidence type="ECO:0000259" key="5">
    <source>
        <dbReference type="PROSITE" id="PS50011"/>
    </source>
</evidence>
<dbReference type="GO" id="GO:0004672">
    <property type="term" value="F:protein kinase activity"/>
    <property type="evidence" value="ECO:0007669"/>
    <property type="project" value="InterPro"/>
</dbReference>
<dbReference type="Pfam" id="PF00069">
    <property type="entry name" value="Pkinase"/>
    <property type="match status" value="1"/>
</dbReference>
<dbReference type="SUPFAM" id="SSF56112">
    <property type="entry name" value="Protein kinase-like (PK-like)"/>
    <property type="match status" value="1"/>
</dbReference>
<name>A0A0V0QLQ0_PSEPJ</name>
<keyword evidence="7" id="KW-1185">Reference proteome</keyword>
<dbReference type="InterPro" id="IPR000719">
    <property type="entry name" value="Prot_kinase_dom"/>
</dbReference>
<comment type="caution">
    <text evidence="6">The sequence shown here is derived from an EMBL/GenBank/DDBJ whole genome shotgun (WGS) entry which is preliminary data.</text>
</comment>
<dbReference type="InterPro" id="IPR017441">
    <property type="entry name" value="Protein_kinase_ATP_BS"/>
</dbReference>
<dbReference type="InParanoid" id="A0A0V0QLQ0"/>
<dbReference type="InterPro" id="IPR011009">
    <property type="entry name" value="Kinase-like_dom_sf"/>
</dbReference>
<dbReference type="PANTHER" id="PTHR24347">
    <property type="entry name" value="SERINE/THREONINE-PROTEIN KINASE"/>
    <property type="match status" value="1"/>
</dbReference>
<feature type="domain" description="Protein kinase" evidence="5">
    <location>
        <begin position="105"/>
        <end position="369"/>
    </location>
</feature>
<dbReference type="SMART" id="SM00220">
    <property type="entry name" value="S_TKc"/>
    <property type="match status" value="1"/>
</dbReference>
<dbReference type="EMBL" id="LDAU01000144">
    <property type="protein sequence ID" value="KRX03158.1"/>
    <property type="molecule type" value="Genomic_DNA"/>
</dbReference>
<keyword evidence="6" id="KW-0418">Kinase</keyword>
<evidence type="ECO:0000313" key="6">
    <source>
        <dbReference type="EMBL" id="KRX03158.1"/>
    </source>
</evidence>
<dbReference type="Gene3D" id="1.10.510.10">
    <property type="entry name" value="Transferase(Phosphotransferase) domain 1"/>
    <property type="match status" value="1"/>
</dbReference>
<dbReference type="OMA" id="QATHLMR"/>